<dbReference type="GO" id="GO:0016787">
    <property type="term" value="F:hydrolase activity"/>
    <property type="evidence" value="ECO:0007669"/>
    <property type="project" value="UniProtKB-KW"/>
</dbReference>
<dbReference type="AlphaFoldDB" id="A0A1H9WIE9"/>
<feature type="domain" description="Carboxyltransferase" evidence="4">
    <location>
        <begin position="4"/>
        <end position="204"/>
    </location>
</feature>
<dbReference type="PANTHER" id="PTHR34698:SF2">
    <property type="entry name" value="5-OXOPROLINASE SUBUNIT B"/>
    <property type="match status" value="1"/>
</dbReference>
<organism evidence="5 6">
    <name type="scientific">Tranquillimonas rosea</name>
    <dbReference type="NCBI Taxonomy" id="641238"/>
    <lineage>
        <taxon>Bacteria</taxon>
        <taxon>Pseudomonadati</taxon>
        <taxon>Pseudomonadota</taxon>
        <taxon>Alphaproteobacteria</taxon>
        <taxon>Rhodobacterales</taxon>
        <taxon>Roseobacteraceae</taxon>
        <taxon>Tranquillimonas</taxon>
    </lineage>
</organism>
<proteinExistence type="predicted"/>
<reference evidence="5 6" key="1">
    <citation type="submission" date="2016-10" db="EMBL/GenBank/DDBJ databases">
        <authorList>
            <person name="de Groot N.N."/>
        </authorList>
    </citation>
    <scope>NUCLEOTIDE SEQUENCE [LARGE SCALE GENOMIC DNA]</scope>
    <source>
        <strain evidence="5 6">DSM 23042</strain>
    </source>
</reference>
<name>A0A1H9WIE9_9RHOB</name>
<dbReference type="Proteomes" id="UP000198885">
    <property type="component" value="Unassembled WGS sequence"/>
</dbReference>
<sequence length="236" mass="25323">MTTPAFLPCGEQALSVELGDSIDPETNATVIALSRNLADAPVEGVVETVPTYRSLLVRYDPGTIRGDALEKVLTERVSSLNRQQGAARLWRIPVAYGGEAGCDLDDLAAQKEIDTEELIRLHSEAAYRVYMIGFAPGFAYLGGLPEILHTPRLAQPRQNIAAGAIGIGGQQASINSVAGPSGWRFIGQTPVRTFDPAREVPFLLAAGDEVRFERIAADEAERMSAEGYTPEPEAAT</sequence>
<dbReference type="Gene3D" id="3.30.1360.40">
    <property type="match status" value="1"/>
</dbReference>
<evidence type="ECO:0000313" key="6">
    <source>
        <dbReference type="Proteomes" id="UP000198885"/>
    </source>
</evidence>
<dbReference type="GO" id="GO:0005524">
    <property type="term" value="F:ATP binding"/>
    <property type="evidence" value="ECO:0007669"/>
    <property type="project" value="UniProtKB-KW"/>
</dbReference>
<dbReference type="InterPro" id="IPR003833">
    <property type="entry name" value="CT_C_D"/>
</dbReference>
<dbReference type="RefSeq" id="WP_092695573.1">
    <property type="nucleotide sequence ID" value="NZ_FOGU01000011.1"/>
</dbReference>
<dbReference type="SUPFAM" id="SSF50891">
    <property type="entry name" value="Cyclophilin-like"/>
    <property type="match status" value="1"/>
</dbReference>
<protein>
    <submittedName>
        <fullName evidence="5">Sensor histidine kinase inhibitor, KipI family</fullName>
    </submittedName>
</protein>
<gene>
    <name evidence="5" type="ORF">SAMN04490244_11110</name>
</gene>
<accession>A0A1H9WIE9</accession>
<evidence type="ECO:0000256" key="3">
    <source>
        <dbReference type="ARBA" id="ARBA00022840"/>
    </source>
</evidence>
<dbReference type="SUPFAM" id="SSF160467">
    <property type="entry name" value="PH0987 N-terminal domain-like"/>
    <property type="match status" value="1"/>
</dbReference>
<evidence type="ECO:0000256" key="2">
    <source>
        <dbReference type="ARBA" id="ARBA00022801"/>
    </source>
</evidence>
<keyword evidence="6" id="KW-1185">Reference proteome</keyword>
<dbReference type="NCBIfam" id="TIGR00370">
    <property type="entry name" value="5-oxoprolinase subunit PxpB"/>
    <property type="match status" value="1"/>
</dbReference>
<evidence type="ECO:0000259" key="4">
    <source>
        <dbReference type="SMART" id="SM00796"/>
    </source>
</evidence>
<dbReference type="PANTHER" id="PTHR34698">
    <property type="entry name" value="5-OXOPROLINASE SUBUNIT B"/>
    <property type="match status" value="1"/>
</dbReference>
<dbReference type="InterPro" id="IPR010016">
    <property type="entry name" value="PxpB"/>
</dbReference>
<keyword evidence="3" id="KW-0067">ATP-binding</keyword>
<keyword evidence="1" id="KW-0547">Nucleotide-binding</keyword>
<evidence type="ECO:0000313" key="5">
    <source>
        <dbReference type="EMBL" id="SES33645.1"/>
    </source>
</evidence>
<dbReference type="EMBL" id="FOGU01000011">
    <property type="protein sequence ID" value="SES33645.1"/>
    <property type="molecule type" value="Genomic_DNA"/>
</dbReference>
<dbReference type="SMART" id="SM00796">
    <property type="entry name" value="AHS1"/>
    <property type="match status" value="1"/>
</dbReference>
<evidence type="ECO:0000256" key="1">
    <source>
        <dbReference type="ARBA" id="ARBA00022741"/>
    </source>
</evidence>
<dbReference type="InterPro" id="IPR029000">
    <property type="entry name" value="Cyclophilin-like_dom_sf"/>
</dbReference>
<dbReference type="OrthoDB" id="9778567at2"/>
<dbReference type="STRING" id="641238.SAMN04490244_11110"/>
<dbReference type="Gene3D" id="2.40.100.10">
    <property type="entry name" value="Cyclophilin-like"/>
    <property type="match status" value="1"/>
</dbReference>
<dbReference type="Pfam" id="PF02682">
    <property type="entry name" value="CT_C_D"/>
    <property type="match status" value="1"/>
</dbReference>
<keyword evidence="2" id="KW-0378">Hydrolase</keyword>